<evidence type="ECO:0000313" key="3">
    <source>
        <dbReference type="Proteomes" id="UP000027442"/>
    </source>
</evidence>
<evidence type="ECO:0000313" key="2">
    <source>
        <dbReference type="EMBL" id="KDR52844.1"/>
    </source>
</evidence>
<protein>
    <recommendedName>
        <fullName evidence="1">ATPase AAA-type core domain-containing protein</fullName>
    </recommendedName>
</protein>
<feature type="domain" description="ATPase AAA-type core" evidence="1">
    <location>
        <begin position="26"/>
        <end position="317"/>
    </location>
</feature>
<dbReference type="SUPFAM" id="SSF52540">
    <property type="entry name" value="P-loop containing nucleoside triphosphate hydrolases"/>
    <property type="match status" value="1"/>
</dbReference>
<dbReference type="Pfam" id="PF13304">
    <property type="entry name" value="AAA_21"/>
    <property type="match status" value="1"/>
</dbReference>
<dbReference type="GO" id="GO:0005524">
    <property type="term" value="F:ATP binding"/>
    <property type="evidence" value="ECO:0007669"/>
    <property type="project" value="InterPro"/>
</dbReference>
<gene>
    <name evidence="2" type="ORF">HMPREF1991_01077</name>
</gene>
<dbReference type="Proteomes" id="UP000027442">
    <property type="component" value="Unassembled WGS sequence"/>
</dbReference>
<accession>A0A069QLD0</accession>
<dbReference type="eggNOG" id="COG4637">
    <property type="taxonomic scope" value="Bacteria"/>
</dbReference>
<sequence length="367" mass="41441">MKIKKLTFINHKTGWNIKDAQFANTTLFVGASGVGKTLILRALLALRDISKGSSFNAVEWDVWFSQNGKEYRWVGEFGLDEKQSGESWYVTKQYPVVKEYLLIDGTELISRDKDEIKYKGEKIVKLDPNRSALSLLKEEEDVANAVVAFRQIYQLDTDDRLTCISTVPQDRSFCNMTLDDIEKQRSGNTMVSLFLLKENKLPEYYAISEIFKGIFPLVEKIDFTLTLMNEKRAMPVLRIKEKGCDAWISSGAVSSGMYRALSQIVTLTLAKDGDVILIDEFENGLGVNCIDLLADLVRNPDADVQMIITSHHPYIINTIPTSQWKVVTRNGSDVSIHDASELNIGTHSHHDAFMQLLQTNAYKTGQL</sequence>
<comment type="caution">
    <text evidence="2">The sequence shown here is derived from an EMBL/GenBank/DDBJ whole genome shotgun (WGS) entry which is preliminary data.</text>
</comment>
<dbReference type="EMBL" id="JNGW01000043">
    <property type="protein sequence ID" value="KDR52844.1"/>
    <property type="molecule type" value="Genomic_DNA"/>
</dbReference>
<dbReference type="InterPro" id="IPR003959">
    <property type="entry name" value="ATPase_AAA_core"/>
</dbReference>
<dbReference type="PANTHER" id="PTHR43581">
    <property type="entry name" value="ATP/GTP PHOSPHATASE"/>
    <property type="match status" value="1"/>
</dbReference>
<dbReference type="GO" id="GO:0016887">
    <property type="term" value="F:ATP hydrolysis activity"/>
    <property type="evidence" value="ECO:0007669"/>
    <property type="project" value="InterPro"/>
</dbReference>
<dbReference type="Gene3D" id="3.40.50.300">
    <property type="entry name" value="P-loop containing nucleotide triphosphate hydrolases"/>
    <property type="match status" value="1"/>
</dbReference>
<dbReference type="PATRIC" id="fig|1122985.7.peg.1118"/>
<name>A0A069QLD0_HOYLO</name>
<keyword evidence="3" id="KW-1185">Reference proteome</keyword>
<reference evidence="2 3" key="1">
    <citation type="submission" date="2013-08" db="EMBL/GenBank/DDBJ databases">
        <authorList>
            <person name="Weinstock G."/>
            <person name="Sodergren E."/>
            <person name="Wylie T."/>
            <person name="Fulton L."/>
            <person name="Fulton R."/>
            <person name="Fronick C."/>
            <person name="O'Laughlin M."/>
            <person name="Godfrey J."/>
            <person name="Miner T."/>
            <person name="Herter B."/>
            <person name="Appelbaum E."/>
            <person name="Cordes M."/>
            <person name="Lek S."/>
            <person name="Wollam A."/>
            <person name="Pepin K.H."/>
            <person name="Palsikar V.B."/>
            <person name="Mitreva M."/>
            <person name="Wilson R.K."/>
        </authorList>
    </citation>
    <scope>NUCLEOTIDE SEQUENCE [LARGE SCALE GENOMIC DNA]</scope>
    <source>
        <strain evidence="2 3">ATCC 15930</strain>
    </source>
</reference>
<evidence type="ECO:0000259" key="1">
    <source>
        <dbReference type="Pfam" id="PF13304"/>
    </source>
</evidence>
<dbReference type="PANTHER" id="PTHR43581:SF2">
    <property type="entry name" value="EXCINUCLEASE ATPASE SUBUNIT"/>
    <property type="match status" value="1"/>
</dbReference>
<proteinExistence type="predicted"/>
<dbReference type="InterPro" id="IPR051396">
    <property type="entry name" value="Bact_Antivir_Def_Nuclease"/>
</dbReference>
<dbReference type="InterPro" id="IPR027417">
    <property type="entry name" value="P-loop_NTPase"/>
</dbReference>
<dbReference type="AlphaFoldDB" id="A0A069QLD0"/>
<dbReference type="RefSeq" id="WP_018968063.1">
    <property type="nucleotide sequence ID" value="NZ_KB899220.1"/>
</dbReference>
<dbReference type="HOGENOM" id="CLU_061728_1_0_10"/>
<organism evidence="2 3">
    <name type="scientific">Hoylesella loescheii DSM 19665 = JCM 12249 = ATCC 15930</name>
    <dbReference type="NCBI Taxonomy" id="1122985"/>
    <lineage>
        <taxon>Bacteria</taxon>
        <taxon>Pseudomonadati</taxon>
        <taxon>Bacteroidota</taxon>
        <taxon>Bacteroidia</taxon>
        <taxon>Bacteroidales</taxon>
        <taxon>Prevotellaceae</taxon>
        <taxon>Hoylesella</taxon>
    </lineage>
</organism>